<dbReference type="InterPro" id="IPR053151">
    <property type="entry name" value="RNase_H-like"/>
</dbReference>
<reference evidence="2 3" key="1">
    <citation type="submission" date="2024-01" db="EMBL/GenBank/DDBJ databases">
        <title>A telomere-to-telomere, gap-free genome of sweet tea (Lithocarpus litseifolius).</title>
        <authorList>
            <person name="Zhou J."/>
        </authorList>
    </citation>
    <scope>NUCLEOTIDE SEQUENCE [LARGE SCALE GENOMIC DNA]</scope>
    <source>
        <strain evidence="2">Zhou-2022a</strain>
        <tissue evidence="2">Leaf</tissue>
    </source>
</reference>
<feature type="domain" description="RNase H type-1" evidence="1">
    <location>
        <begin position="81"/>
        <end position="200"/>
    </location>
</feature>
<name>A0AAW2D015_9ROSI</name>
<gene>
    <name evidence="2" type="ORF">SO802_016805</name>
</gene>
<dbReference type="PANTHER" id="PTHR47723:SF21">
    <property type="entry name" value="POLYNUCLEOTIDYL TRANSFERASE, RIBONUCLEASE H-LIKE SUPERFAMILY PROTEIN"/>
    <property type="match status" value="1"/>
</dbReference>
<evidence type="ECO:0000259" key="1">
    <source>
        <dbReference type="Pfam" id="PF13456"/>
    </source>
</evidence>
<dbReference type="Pfam" id="PF13456">
    <property type="entry name" value="RVT_3"/>
    <property type="match status" value="1"/>
</dbReference>
<organism evidence="2 3">
    <name type="scientific">Lithocarpus litseifolius</name>
    <dbReference type="NCBI Taxonomy" id="425828"/>
    <lineage>
        <taxon>Eukaryota</taxon>
        <taxon>Viridiplantae</taxon>
        <taxon>Streptophyta</taxon>
        <taxon>Embryophyta</taxon>
        <taxon>Tracheophyta</taxon>
        <taxon>Spermatophyta</taxon>
        <taxon>Magnoliopsida</taxon>
        <taxon>eudicotyledons</taxon>
        <taxon>Gunneridae</taxon>
        <taxon>Pentapetalae</taxon>
        <taxon>rosids</taxon>
        <taxon>fabids</taxon>
        <taxon>Fagales</taxon>
        <taxon>Fagaceae</taxon>
        <taxon>Lithocarpus</taxon>
    </lineage>
</organism>
<dbReference type="EMBL" id="JAZDWU010000005">
    <property type="protein sequence ID" value="KAL0003024.1"/>
    <property type="molecule type" value="Genomic_DNA"/>
</dbReference>
<protein>
    <recommendedName>
        <fullName evidence="1">RNase H type-1 domain-containing protein</fullName>
    </recommendedName>
</protein>
<dbReference type="Proteomes" id="UP001459277">
    <property type="component" value="Unassembled WGS sequence"/>
</dbReference>
<dbReference type="InterPro" id="IPR002156">
    <property type="entry name" value="RNaseH_domain"/>
</dbReference>
<dbReference type="PANTHER" id="PTHR47723">
    <property type="entry name" value="OS05G0353850 PROTEIN"/>
    <property type="match status" value="1"/>
</dbReference>
<evidence type="ECO:0000313" key="2">
    <source>
        <dbReference type="EMBL" id="KAL0003024.1"/>
    </source>
</evidence>
<dbReference type="AlphaFoldDB" id="A0AAW2D015"/>
<keyword evidence="3" id="KW-1185">Reference proteome</keyword>
<dbReference type="GO" id="GO:0004523">
    <property type="term" value="F:RNA-DNA hybrid ribonuclease activity"/>
    <property type="evidence" value="ECO:0007669"/>
    <property type="project" value="InterPro"/>
</dbReference>
<comment type="caution">
    <text evidence="2">The sequence shown here is derived from an EMBL/GenBank/DDBJ whole genome shotgun (WGS) entry which is preliminary data.</text>
</comment>
<proteinExistence type="predicted"/>
<dbReference type="GO" id="GO:0003676">
    <property type="term" value="F:nucleic acid binding"/>
    <property type="evidence" value="ECO:0007669"/>
    <property type="project" value="InterPro"/>
</dbReference>
<evidence type="ECO:0000313" key="3">
    <source>
        <dbReference type="Proteomes" id="UP001459277"/>
    </source>
</evidence>
<sequence>MLGLDEESVKDFQLYATILCDHLWMARNKARMEGSKSDPTDLSKQILRVFMEHKEAWKEQNERPSKDVVWSPPPRSWIKINFDAAICEEKTTVAVVERDTTDNLFLAWSEQFESENSLLGEAKAAWYVIRCAVNEGFQNKILEGDVWNVTEPLKKSDVAPHWSIRSILEDILFFANCFSNVEFLLSIEKGNVSAHLLAQWTALVNWSGLVPISNLPSHVFQAFVRDGPRPDLFISPLFQVEFFEQ</sequence>
<accession>A0AAW2D015</accession>